<evidence type="ECO:0000256" key="5">
    <source>
        <dbReference type="ARBA" id="ARBA00022989"/>
    </source>
</evidence>
<sequence>MSHKSGTTLFSDFLEELGVRHTVEYSDRQFNSMPFKSLFGLSKLLQQYGVDSEGVQLGDKREIMKLSAPFLARTKGGFVIVTRVTPVAVNYVTQGVSESMSLGEFMKVWSGMVFLAFPGDKAVEPDYAAHHRDELLAKAKGWLMWGGVIALFLYLVINNGIYRHISTVLLTILDIGGLYLTYLLLQKSLKIKNPTADRVCGVLQEGGCDSVLEMKASKFFGIFSWSEVGFAYFSVSLLALLMFPQWIRYLALCNVCCLPFTFWSILYQRFRAHKWCTLCVSVQATLWLLFFCYLSGGWLKGVFPLRIEFFVLGVTYLTVLLLLNKIMPQFDNTVVNYESNETNSQA</sequence>
<dbReference type="EMBL" id="CP039393">
    <property type="protein sequence ID" value="QCD34551.1"/>
    <property type="molecule type" value="Genomic_DNA"/>
</dbReference>
<comment type="similarity">
    <text evidence="2">Belongs to the VKOR family.</text>
</comment>
<feature type="domain" description="Vitamin K epoxide reductase" evidence="11">
    <location>
        <begin position="169"/>
        <end position="292"/>
    </location>
</feature>
<dbReference type="OrthoDB" id="1100563at2"/>
<keyword evidence="13" id="KW-1185">Reference proteome</keyword>
<dbReference type="Gene3D" id="1.20.1440.130">
    <property type="entry name" value="VKOR domain"/>
    <property type="match status" value="1"/>
</dbReference>
<evidence type="ECO:0000256" key="3">
    <source>
        <dbReference type="ARBA" id="ARBA00022692"/>
    </source>
</evidence>
<dbReference type="GO" id="GO:0048038">
    <property type="term" value="F:quinone binding"/>
    <property type="evidence" value="ECO:0007669"/>
    <property type="project" value="UniProtKB-KW"/>
</dbReference>
<reference evidence="12 13" key="1">
    <citation type="submission" date="2019-02" db="EMBL/GenBank/DDBJ databases">
        <title>Isolation and identification of novel species under the genus Muribaculum.</title>
        <authorList>
            <person name="Miyake S."/>
            <person name="Ding Y."/>
            <person name="Low A."/>
            <person name="Soh M."/>
            <person name="Seedorf H."/>
        </authorList>
    </citation>
    <scope>NUCLEOTIDE SEQUENCE [LARGE SCALE GENOMIC DNA]</scope>
    <source>
        <strain evidence="12 13">TLL-A4</strain>
    </source>
</reference>
<gene>
    <name evidence="12" type="ORF">E7746_00970</name>
</gene>
<keyword evidence="5 10" id="KW-1133">Transmembrane helix</keyword>
<dbReference type="InterPro" id="IPR038354">
    <property type="entry name" value="VKOR_sf"/>
</dbReference>
<feature type="transmembrane region" description="Helical" evidence="10">
    <location>
        <begin position="246"/>
        <end position="266"/>
    </location>
</feature>
<evidence type="ECO:0000256" key="7">
    <source>
        <dbReference type="ARBA" id="ARBA00023136"/>
    </source>
</evidence>
<organism evidence="12 13">
    <name type="scientific">Muribaculum gordoncarteri</name>
    <dbReference type="NCBI Taxonomy" id="2530390"/>
    <lineage>
        <taxon>Bacteria</taxon>
        <taxon>Pseudomonadati</taxon>
        <taxon>Bacteroidota</taxon>
        <taxon>Bacteroidia</taxon>
        <taxon>Bacteroidales</taxon>
        <taxon>Muribaculaceae</taxon>
        <taxon>Muribaculum</taxon>
    </lineage>
</organism>
<evidence type="ECO:0000256" key="1">
    <source>
        <dbReference type="ARBA" id="ARBA00004141"/>
    </source>
</evidence>
<keyword evidence="9" id="KW-0676">Redox-active center</keyword>
<evidence type="ECO:0000256" key="8">
    <source>
        <dbReference type="ARBA" id="ARBA00023157"/>
    </source>
</evidence>
<feature type="transmembrane region" description="Helical" evidence="10">
    <location>
        <begin position="168"/>
        <end position="185"/>
    </location>
</feature>
<dbReference type="KEGG" id="mgod:E7746_00970"/>
<keyword evidence="8" id="KW-1015">Disulfide bond</keyword>
<keyword evidence="3 10" id="KW-0812">Transmembrane</keyword>
<proteinExistence type="inferred from homology"/>
<dbReference type="GO" id="GO:0016491">
    <property type="term" value="F:oxidoreductase activity"/>
    <property type="evidence" value="ECO:0007669"/>
    <property type="project" value="UniProtKB-KW"/>
</dbReference>
<evidence type="ECO:0000313" key="12">
    <source>
        <dbReference type="EMBL" id="QCD34551.1"/>
    </source>
</evidence>
<dbReference type="RefSeq" id="WP_136409554.1">
    <property type="nucleotide sequence ID" value="NZ_CP039393.1"/>
</dbReference>
<accession>A0A4P7VL95</accession>
<evidence type="ECO:0000256" key="4">
    <source>
        <dbReference type="ARBA" id="ARBA00022719"/>
    </source>
</evidence>
<evidence type="ECO:0000259" key="11">
    <source>
        <dbReference type="Pfam" id="PF07884"/>
    </source>
</evidence>
<comment type="subcellular location">
    <subcellularLocation>
        <location evidence="1">Membrane</location>
        <topology evidence="1">Multi-pass membrane protein</topology>
    </subcellularLocation>
</comment>
<keyword evidence="6" id="KW-0560">Oxidoreductase</keyword>
<evidence type="ECO:0000256" key="6">
    <source>
        <dbReference type="ARBA" id="ARBA00023002"/>
    </source>
</evidence>
<keyword evidence="7 10" id="KW-0472">Membrane</keyword>
<dbReference type="CDD" id="cd12921">
    <property type="entry name" value="VKOR_4"/>
    <property type="match status" value="1"/>
</dbReference>
<feature type="transmembrane region" description="Helical" evidence="10">
    <location>
        <begin position="278"/>
        <end position="299"/>
    </location>
</feature>
<dbReference type="Pfam" id="PF07884">
    <property type="entry name" value="VKOR"/>
    <property type="match status" value="1"/>
</dbReference>
<feature type="transmembrane region" description="Helical" evidence="10">
    <location>
        <begin position="219"/>
        <end position="240"/>
    </location>
</feature>
<name>A0A4P7VL95_9BACT</name>
<dbReference type="AlphaFoldDB" id="A0A4P7VL95"/>
<dbReference type="Proteomes" id="UP000297031">
    <property type="component" value="Chromosome"/>
</dbReference>
<dbReference type="GO" id="GO:0016020">
    <property type="term" value="C:membrane"/>
    <property type="evidence" value="ECO:0007669"/>
    <property type="project" value="UniProtKB-SubCell"/>
</dbReference>
<protein>
    <recommendedName>
        <fullName evidence="11">Vitamin K epoxide reductase domain-containing protein</fullName>
    </recommendedName>
</protein>
<dbReference type="Gene3D" id="3.90.70.10">
    <property type="entry name" value="Cysteine proteinases"/>
    <property type="match status" value="1"/>
</dbReference>
<evidence type="ECO:0000256" key="2">
    <source>
        <dbReference type="ARBA" id="ARBA00006214"/>
    </source>
</evidence>
<feature type="transmembrane region" description="Helical" evidence="10">
    <location>
        <begin position="142"/>
        <end position="162"/>
    </location>
</feature>
<evidence type="ECO:0000313" key="13">
    <source>
        <dbReference type="Proteomes" id="UP000297031"/>
    </source>
</evidence>
<feature type="transmembrane region" description="Helical" evidence="10">
    <location>
        <begin position="305"/>
        <end position="323"/>
    </location>
</feature>
<dbReference type="InterPro" id="IPR012932">
    <property type="entry name" value="VKOR"/>
</dbReference>
<evidence type="ECO:0000256" key="10">
    <source>
        <dbReference type="SAM" id="Phobius"/>
    </source>
</evidence>
<evidence type="ECO:0000256" key="9">
    <source>
        <dbReference type="ARBA" id="ARBA00023284"/>
    </source>
</evidence>
<keyword evidence="4" id="KW-0874">Quinone</keyword>